<keyword evidence="14" id="KW-0496">Mitochondrion</keyword>
<keyword evidence="10 25" id="KW-0479">Metal-binding</keyword>
<evidence type="ECO:0000256" key="16">
    <source>
        <dbReference type="ARBA" id="ARBA00023242"/>
    </source>
</evidence>
<evidence type="ECO:0000256" key="12">
    <source>
        <dbReference type="ARBA" id="ARBA00022801"/>
    </source>
</evidence>
<accession>A0AAV2N975</accession>
<evidence type="ECO:0000256" key="4">
    <source>
        <dbReference type="ARBA" id="ARBA00004496"/>
    </source>
</evidence>
<dbReference type="SUPFAM" id="SSF101478">
    <property type="entry name" value="ADP-ribosylglycohydrolase"/>
    <property type="match status" value="1"/>
</dbReference>
<comment type="subcellular location">
    <subcellularLocation>
        <location evidence="2">Chromosome</location>
    </subcellularLocation>
    <subcellularLocation>
        <location evidence="4">Cytoplasm</location>
    </subcellularLocation>
    <subcellularLocation>
        <location evidence="3">Mitochondrion matrix</location>
    </subcellularLocation>
    <subcellularLocation>
        <location evidence="1">Nucleus</location>
    </subcellularLocation>
</comment>
<protein>
    <recommendedName>
        <fullName evidence="17">ADP-ribosylhydrolase ARH3</fullName>
        <ecNumber evidence="7">3.2.1.143</ecNumber>
    </recommendedName>
    <alternativeName>
        <fullName evidence="18">ADP-ribose glycohydrolase ARH3</fullName>
    </alternativeName>
    <alternativeName>
        <fullName evidence="19">ADP-ribosylhydrolase 3</fullName>
    </alternativeName>
    <alternativeName>
        <fullName evidence="22">O-acetyl-ADP-ribose deacetylase ARH3</fullName>
    </alternativeName>
    <alternativeName>
        <fullName evidence="23">Poly(ADP-ribose) glycohydrolase ARH3</fullName>
    </alternativeName>
    <alternativeName>
        <fullName evidence="21">[Protein ADP-ribosylarginine] hydrolase-like protein 2</fullName>
    </alternativeName>
    <alternativeName>
        <fullName evidence="20">[Protein ADP-ribosylserine] hydrolase</fullName>
    </alternativeName>
</protein>
<evidence type="ECO:0000256" key="9">
    <source>
        <dbReference type="ARBA" id="ARBA00022490"/>
    </source>
</evidence>
<dbReference type="AlphaFoldDB" id="A0AAV2N975"/>
<keyword evidence="13 25" id="KW-0460">Magnesium</keyword>
<name>A0AAV2N975_9HYME</name>
<feature type="binding site" evidence="25">
    <location>
        <position position="317"/>
    </location>
    <ligand>
        <name>Mg(2+)</name>
        <dbReference type="ChEBI" id="CHEBI:18420"/>
        <label>1</label>
    </ligand>
</feature>
<evidence type="ECO:0000313" key="26">
    <source>
        <dbReference type="EMBL" id="CAL1675890.1"/>
    </source>
</evidence>
<dbReference type="InterPro" id="IPR005502">
    <property type="entry name" value="Ribosyl_crysJ1"/>
</dbReference>
<evidence type="ECO:0000256" key="2">
    <source>
        <dbReference type="ARBA" id="ARBA00004286"/>
    </source>
</evidence>
<evidence type="ECO:0000256" key="24">
    <source>
        <dbReference type="ARBA" id="ARBA00049015"/>
    </source>
</evidence>
<dbReference type="Gene3D" id="1.10.4080.10">
    <property type="entry name" value="ADP-ribosylation/Crystallin J1"/>
    <property type="match status" value="1"/>
</dbReference>
<dbReference type="GO" id="GO:0006281">
    <property type="term" value="P:DNA repair"/>
    <property type="evidence" value="ECO:0007669"/>
    <property type="project" value="UniProtKB-KW"/>
</dbReference>
<feature type="binding site" evidence="25">
    <location>
        <position position="63"/>
    </location>
    <ligand>
        <name>Mg(2+)</name>
        <dbReference type="ChEBI" id="CHEBI:18420"/>
        <label>1</label>
    </ligand>
</feature>
<dbReference type="FunFam" id="1.10.4080.10:FF:000001">
    <property type="entry name" value="ADP-ribose glycohydrolase ARH3"/>
    <property type="match status" value="1"/>
</dbReference>
<evidence type="ECO:0000256" key="7">
    <source>
        <dbReference type="ARBA" id="ARBA00012255"/>
    </source>
</evidence>
<dbReference type="InterPro" id="IPR036705">
    <property type="entry name" value="Ribosyl_crysJ1_sf"/>
</dbReference>
<dbReference type="GO" id="GO:0140290">
    <property type="term" value="P:peptidyl-serine ADP-deribosylation"/>
    <property type="evidence" value="ECO:0007669"/>
    <property type="project" value="UniProtKB-ARBA"/>
</dbReference>
<evidence type="ECO:0000256" key="13">
    <source>
        <dbReference type="ARBA" id="ARBA00022842"/>
    </source>
</evidence>
<feature type="binding site" evidence="25">
    <location>
        <position position="319"/>
    </location>
    <ligand>
        <name>Mg(2+)</name>
        <dbReference type="ChEBI" id="CHEBI:18420"/>
        <label>1</label>
    </ligand>
</feature>
<evidence type="ECO:0000256" key="5">
    <source>
        <dbReference type="ARBA" id="ARBA00010702"/>
    </source>
</evidence>
<dbReference type="GO" id="GO:0005759">
    <property type="term" value="C:mitochondrial matrix"/>
    <property type="evidence" value="ECO:0007669"/>
    <property type="project" value="UniProtKB-SubCell"/>
</dbReference>
<dbReference type="PANTHER" id="PTHR16222">
    <property type="entry name" value="ADP-RIBOSYLGLYCOHYDROLASE"/>
    <property type="match status" value="1"/>
</dbReference>
<evidence type="ECO:0000256" key="18">
    <source>
        <dbReference type="ARBA" id="ARBA00042398"/>
    </source>
</evidence>
<evidence type="ECO:0000256" key="11">
    <source>
        <dbReference type="ARBA" id="ARBA00022763"/>
    </source>
</evidence>
<evidence type="ECO:0000256" key="1">
    <source>
        <dbReference type="ARBA" id="ARBA00004123"/>
    </source>
</evidence>
<organism evidence="26 27">
    <name type="scientific">Lasius platythorax</name>
    <dbReference type="NCBI Taxonomy" id="488582"/>
    <lineage>
        <taxon>Eukaryota</taxon>
        <taxon>Metazoa</taxon>
        <taxon>Ecdysozoa</taxon>
        <taxon>Arthropoda</taxon>
        <taxon>Hexapoda</taxon>
        <taxon>Insecta</taxon>
        <taxon>Pterygota</taxon>
        <taxon>Neoptera</taxon>
        <taxon>Endopterygota</taxon>
        <taxon>Hymenoptera</taxon>
        <taxon>Apocrita</taxon>
        <taxon>Aculeata</taxon>
        <taxon>Formicoidea</taxon>
        <taxon>Formicidae</taxon>
        <taxon>Formicinae</taxon>
        <taxon>Lasius</taxon>
        <taxon>Lasius</taxon>
    </lineage>
</organism>
<evidence type="ECO:0000256" key="19">
    <source>
        <dbReference type="ARBA" id="ARBA00042471"/>
    </source>
</evidence>
<evidence type="ECO:0000256" key="6">
    <source>
        <dbReference type="ARBA" id="ARBA00011245"/>
    </source>
</evidence>
<dbReference type="PANTHER" id="PTHR16222:SF24">
    <property type="entry name" value="ADP-RIBOSYLHYDROLASE ARH3"/>
    <property type="match status" value="1"/>
</dbReference>
<evidence type="ECO:0000256" key="10">
    <source>
        <dbReference type="ARBA" id="ARBA00022723"/>
    </source>
</evidence>
<evidence type="ECO:0000256" key="25">
    <source>
        <dbReference type="PIRSR" id="PIRSR605502-1"/>
    </source>
</evidence>
<gene>
    <name evidence="26" type="ORF">LPLAT_LOCUS2183</name>
</gene>
<comment type="similarity">
    <text evidence="5">Belongs to the ADP-ribosylglycohydrolase family.</text>
</comment>
<evidence type="ECO:0000256" key="17">
    <source>
        <dbReference type="ARBA" id="ARBA00041057"/>
    </source>
</evidence>
<evidence type="ECO:0000256" key="14">
    <source>
        <dbReference type="ARBA" id="ARBA00023128"/>
    </source>
</evidence>
<comment type="cofactor">
    <cofactor evidence="25">
        <name>Mg(2+)</name>
        <dbReference type="ChEBI" id="CHEBI:18420"/>
    </cofactor>
    <text evidence="25">Binds 2 magnesium ions per subunit.</text>
</comment>
<evidence type="ECO:0000256" key="8">
    <source>
        <dbReference type="ARBA" id="ARBA00022454"/>
    </source>
</evidence>
<dbReference type="GO" id="GO:0004649">
    <property type="term" value="F:poly(ADP-ribose) glycohydrolase activity"/>
    <property type="evidence" value="ECO:0007669"/>
    <property type="project" value="UniProtKB-EC"/>
</dbReference>
<evidence type="ECO:0000313" key="27">
    <source>
        <dbReference type="Proteomes" id="UP001497644"/>
    </source>
</evidence>
<evidence type="ECO:0000256" key="3">
    <source>
        <dbReference type="ARBA" id="ARBA00004305"/>
    </source>
</evidence>
<reference evidence="26" key="1">
    <citation type="submission" date="2024-04" db="EMBL/GenBank/DDBJ databases">
        <authorList>
            <consortium name="Molecular Ecology Group"/>
        </authorList>
    </citation>
    <scope>NUCLEOTIDE SEQUENCE</scope>
</reference>
<evidence type="ECO:0000256" key="15">
    <source>
        <dbReference type="ARBA" id="ARBA00023204"/>
    </source>
</evidence>
<dbReference type="Pfam" id="PF03747">
    <property type="entry name" value="ADP_ribosyl_GH"/>
    <property type="match status" value="1"/>
</dbReference>
<keyword evidence="27" id="KW-1185">Reference proteome</keyword>
<dbReference type="GO" id="GO:0005634">
    <property type="term" value="C:nucleus"/>
    <property type="evidence" value="ECO:0007669"/>
    <property type="project" value="UniProtKB-SubCell"/>
</dbReference>
<dbReference type="InterPro" id="IPR050792">
    <property type="entry name" value="ADP-ribosylglycohydrolase"/>
</dbReference>
<feature type="binding site" evidence="25">
    <location>
        <position position="320"/>
    </location>
    <ligand>
        <name>Mg(2+)</name>
        <dbReference type="ChEBI" id="CHEBI:18420"/>
        <label>1</label>
    </ligand>
</feature>
<evidence type="ECO:0000256" key="22">
    <source>
        <dbReference type="ARBA" id="ARBA00043187"/>
    </source>
</evidence>
<evidence type="ECO:0000256" key="20">
    <source>
        <dbReference type="ARBA" id="ARBA00042722"/>
    </source>
</evidence>
<evidence type="ECO:0000256" key="21">
    <source>
        <dbReference type="ARBA" id="ARBA00042850"/>
    </source>
</evidence>
<feature type="binding site" evidence="25">
    <location>
        <position position="61"/>
    </location>
    <ligand>
        <name>Mg(2+)</name>
        <dbReference type="ChEBI" id="CHEBI:18420"/>
        <label>1</label>
    </ligand>
</feature>
<dbReference type="EC" id="3.2.1.143" evidence="7"/>
<dbReference type="GO" id="GO:0046872">
    <property type="term" value="F:metal ion binding"/>
    <property type="evidence" value="ECO:0007669"/>
    <property type="project" value="UniProtKB-KW"/>
</dbReference>
<proteinExistence type="inferred from homology"/>
<feature type="binding site" evidence="25">
    <location>
        <position position="62"/>
    </location>
    <ligand>
        <name>Mg(2+)</name>
        <dbReference type="ChEBI" id="CHEBI:18420"/>
        <label>1</label>
    </ligand>
</feature>
<keyword evidence="9" id="KW-0963">Cytoplasm</keyword>
<evidence type="ECO:0000256" key="23">
    <source>
        <dbReference type="ARBA" id="ARBA00043193"/>
    </source>
</evidence>
<keyword evidence="11" id="KW-0227">DNA damage</keyword>
<dbReference type="Proteomes" id="UP001497644">
    <property type="component" value="Chromosome 11"/>
</dbReference>
<comment type="subunit">
    <text evidence="6">Monomer.</text>
</comment>
<sequence>MDLALLKSKFRGTMLGVLVGDILGSPYEGKKVVSARKKIYLQRRLDALEGTKFREPVMEFTDDSAMTRSLAESLIEKRDLDIVDVARRFVESYYQEPYRGYGAGSISVLKKLRKLKKKKIEPGIDVKGPAKTIFDGQGSYGNGGAMRIAPVSLFSYNNYDNLLHYVKEVTQITHSHELGINGAILQAIAIQQSLCLYPSEELNVSNFIDDLINKMDKIEVGESQPFKERLSIVKNLLSEDGDESNEQRIVKELGANLRGLEPNEQRVVKELGANVRALESVPTAIFCFLKAQRRIKRIRTNNPVRRAIQYAITLGGDTDTIASMTGAIAGAFYGYEKFSRLLLSHCEQADRFEELADELLDVVTSKS</sequence>
<dbReference type="EMBL" id="OZ034834">
    <property type="protein sequence ID" value="CAL1675890.1"/>
    <property type="molecule type" value="Genomic_DNA"/>
</dbReference>
<keyword evidence="16" id="KW-0539">Nucleus</keyword>
<keyword evidence="12" id="KW-0378">Hydrolase</keyword>
<keyword evidence="8" id="KW-0158">Chromosome</keyword>
<dbReference type="GO" id="GO:0005694">
    <property type="term" value="C:chromosome"/>
    <property type="evidence" value="ECO:0007669"/>
    <property type="project" value="UniProtKB-SubCell"/>
</dbReference>
<keyword evidence="15" id="KW-0234">DNA repair</keyword>
<comment type="catalytic activity">
    <reaction evidence="24">
        <text>alpha-NAD(+) + H2O = ADP-D-ribose + nicotinamide + H(+)</text>
        <dbReference type="Rhea" id="RHEA:68792"/>
        <dbReference type="ChEBI" id="CHEBI:15377"/>
        <dbReference type="ChEBI" id="CHEBI:15378"/>
        <dbReference type="ChEBI" id="CHEBI:17154"/>
        <dbReference type="ChEBI" id="CHEBI:57967"/>
        <dbReference type="ChEBI" id="CHEBI:77017"/>
    </reaction>
</comment>